<evidence type="ECO:0000313" key="2">
    <source>
        <dbReference type="Proteomes" id="UP000232722"/>
    </source>
</evidence>
<dbReference type="VEuPathDB" id="FungiDB:RhiirA1_405078"/>
<comment type="caution">
    <text evidence="1">The sequence shown here is derived from an EMBL/GenBank/DDBJ whole genome shotgun (WGS) entry which is preliminary data.</text>
</comment>
<protein>
    <submittedName>
        <fullName evidence="1">Uncharacterized protein</fullName>
    </submittedName>
</protein>
<reference evidence="1 2" key="1">
    <citation type="submission" date="2016-04" db="EMBL/GenBank/DDBJ databases">
        <title>Genome analyses suggest a sexual origin of heterokaryosis in a supposedly ancient asexual fungus.</title>
        <authorList>
            <person name="Ropars J."/>
            <person name="Sedzielewska K."/>
            <person name="Noel J."/>
            <person name="Charron P."/>
            <person name="Farinelli L."/>
            <person name="Marton T."/>
            <person name="Kruger M."/>
            <person name="Pelin A."/>
            <person name="Brachmann A."/>
            <person name="Corradi N."/>
        </authorList>
    </citation>
    <scope>NUCLEOTIDE SEQUENCE [LARGE SCALE GENOMIC DNA]</scope>
    <source>
        <strain evidence="1 2">A5</strain>
    </source>
</reference>
<organism evidence="1 2">
    <name type="scientific">Rhizophagus irregularis</name>
    <dbReference type="NCBI Taxonomy" id="588596"/>
    <lineage>
        <taxon>Eukaryota</taxon>
        <taxon>Fungi</taxon>
        <taxon>Fungi incertae sedis</taxon>
        <taxon>Mucoromycota</taxon>
        <taxon>Glomeromycotina</taxon>
        <taxon>Glomeromycetes</taxon>
        <taxon>Glomerales</taxon>
        <taxon>Glomeraceae</taxon>
        <taxon>Rhizophagus</taxon>
    </lineage>
</organism>
<proteinExistence type="predicted"/>
<reference evidence="1 2" key="2">
    <citation type="submission" date="2017-09" db="EMBL/GenBank/DDBJ databases">
        <title>Extensive intraspecific genome diversity in a model arbuscular mycorrhizal fungus.</title>
        <authorList>
            <person name="Chen E.C."/>
            <person name="Morin E."/>
            <person name="Beaudet D."/>
            <person name="Noel J."/>
            <person name="Ndikumana S."/>
            <person name="Charron P."/>
            <person name="St-Onge C."/>
            <person name="Giorgi J."/>
            <person name="Grigoriev I.V."/>
            <person name="Roux C."/>
            <person name="Martin F.M."/>
            <person name="Corradi N."/>
        </authorList>
    </citation>
    <scope>NUCLEOTIDE SEQUENCE [LARGE SCALE GENOMIC DNA]</scope>
    <source>
        <strain evidence="1 2">A5</strain>
    </source>
</reference>
<dbReference type="AlphaFoldDB" id="A0A2N0PWE4"/>
<gene>
    <name evidence="1" type="ORF">RhiirA5_374103</name>
</gene>
<dbReference type="EMBL" id="LLXJ01000331">
    <property type="protein sequence ID" value="PKC11139.1"/>
    <property type="molecule type" value="Genomic_DNA"/>
</dbReference>
<dbReference type="Proteomes" id="UP000232722">
    <property type="component" value="Unassembled WGS sequence"/>
</dbReference>
<name>A0A2N0PWE4_9GLOM</name>
<evidence type="ECO:0000313" key="1">
    <source>
        <dbReference type="EMBL" id="PKC11139.1"/>
    </source>
</evidence>
<accession>A0A2N0PWE4</accession>
<sequence length="104" mass="11537">MDATMEQTIGFQGRTLRWGSSNDSKALCHRYANSSSTTQERMPSNNCKGKDRSVSFSFHARSLLPDPNTSNALDAALNILNLLKNLQHDVARVESRISALELNN</sequence>